<reference evidence="1 2" key="1">
    <citation type="submission" date="2022-06" db="EMBL/GenBank/DDBJ databases">
        <title>Mycolicibacterium sp. CAU 1645 isolated from seawater.</title>
        <authorList>
            <person name="Kim W."/>
        </authorList>
    </citation>
    <scope>NUCLEOTIDE SEQUENCE [LARGE SCALE GENOMIC DNA]</scope>
    <source>
        <strain evidence="1 2">CAU 1645</strain>
    </source>
</reference>
<keyword evidence="2" id="KW-1185">Reference proteome</keyword>
<dbReference type="EMBL" id="JANDBD010000005">
    <property type="protein sequence ID" value="MCP9273178.1"/>
    <property type="molecule type" value="Genomic_DNA"/>
</dbReference>
<evidence type="ECO:0008006" key="3">
    <source>
        <dbReference type="Google" id="ProtNLM"/>
    </source>
</evidence>
<comment type="caution">
    <text evidence="1">The sequence shown here is derived from an EMBL/GenBank/DDBJ whole genome shotgun (WGS) entry which is preliminary data.</text>
</comment>
<name>A0ABT1M209_9MYCO</name>
<dbReference type="RefSeq" id="WP_255060469.1">
    <property type="nucleotide sequence ID" value="NZ_JANDBD010000005.1"/>
</dbReference>
<gene>
    <name evidence="1" type="ORF">NM203_13385</name>
</gene>
<accession>A0ABT1M209</accession>
<evidence type="ECO:0000313" key="1">
    <source>
        <dbReference type="EMBL" id="MCP9273178.1"/>
    </source>
</evidence>
<evidence type="ECO:0000313" key="2">
    <source>
        <dbReference type="Proteomes" id="UP001651690"/>
    </source>
</evidence>
<organism evidence="1 2">
    <name type="scientific">Mycolicibacterium arenosum</name>
    <dbReference type="NCBI Taxonomy" id="2952157"/>
    <lineage>
        <taxon>Bacteria</taxon>
        <taxon>Bacillati</taxon>
        <taxon>Actinomycetota</taxon>
        <taxon>Actinomycetes</taxon>
        <taxon>Mycobacteriales</taxon>
        <taxon>Mycobacteriaceae</taxon>
        <taxon>Mycolicibacterium</taxon>
    </lineage>
</organism>
<proteinExistence type="predicted"/>
<sequence>MTDFTGHPVATASQHEQELAALELLDHPTVKAAKRSVAEKWLSRAKASDAMRSCFDDAFDEVMFSAAVWSSNQDKLRPAVSCITRLGHPVAGAAIPGSRWGIDNPDSVYRVIPISGDERYVIRGRVGEHRMTENYFTLWDANMGTVAVLNGRTMEVDPDGSFTITVDADPAGDRPNHVQTTPEAHEFYIRDVLLNWDRDDPNHLAVERRGAAPQGPARTRDEQADATAEMMAYFADFTGKLSHGVYKMPANHFNLAWSADKVGAMRNQVYVMGRFDLQPGEAFVVDVGDGGAEYFTVPLSNIWGTTLDIVDRTGSLNKAQSTPNDEGSYTYVIAPTDPGVANWIDSDGLREGILTLRMAEFGETGPKEDLGARGRVVAIDDLEREVPTLRRVSAAERAAELAARRAAYLRRLPEGTN</sequence>
<dbReference type="Proteomes" id="UP001651690">
    <property type="component" value="Unassembled WGS sequence"/>
</dbReference>
<protein>
    <recommendedName>
        <fullName evidence="3">DUF1214 domain-containing protein</fullName>
    </recommendedName>
</protein>